<organism evidence="1 2">
    <name type="scientific">Coniosporium apollinis</name>
    <dbReference type="NCBI Taxonomy" id="61459"/>
    <lineage>
        <taxon>Eukaryota</taxon>
        <taxon>Fungi</taxon>
        <taxon>Dikarya</taxon>
        <taxon>Ascomycota</taxon>
        <taxon>Pezizomycotina</taxon>
        <taxon>Dothideomycetes</taxon>
        <taxon>Dothideomycetes incertae sedis</taxon>
        <taxon>Coniosporium</taxon>
    </lineage>
</organism>
<proteinExistence type="predicted"/>
<dbReference type="EMBL" id="JAPDRL010000048">
    <property type="protein sequence ID" value="KAJ9662658.1"/>
    <property type="molecule type" value="Genomic_DNA"/>
</dbReference>
<name>A0ABQ9NUW3_9PEZI</name>
<accession>A0ABQ9NUW3</accession>
<keyword evidence="2" id="KW-1185">Reference proteome</keyword>
<protein>
    <submittedName>
        <fullName evidence="1">Uncharacterized protein</fullName>
    </submittedName>
</protein>
<dbReference type="Proteomes" id="UP001172684">
    <property type="component" value="Unassembled WGS sequence"/>
</dbReference>
<gene>
    <name evidence="1" type="ORF">H2201_005942</name>
</gene>
<comment type="caution">
    <text evidence="1">The sequence shown here is derived from an EMBL/GenBank/DDBJ whole genome shotgun (WGS) entry which is preliminary data.</text>
</comment>
<evidence type="ECO:0000313" key="2">
    <source>
        <dbReference type="Proteomes" id="UP001172684"/>
    </source>
</evidence>
<sequence length="127" mass="14686">MATTVNYPPMPTFNVYKLLCAAALYGRTQVVVCSEEDKANVSTFYAVIARDDTRAYECEVILQGPRGCETPAEAMNILLHVMMKKMNGHVKHARKKKQKEWLEYEEYEEENRLIYETARSMREGGRE</sequence>
<evidence type="ECO:0000313" key="1">
    <source>
        <dbReference type="EMBL" id="KAJ9662658.1"/>
    </source>
</evidence>
<reference evidence="1" key="1">
    <citation type="submission" date="2022-10" db="EMBL/GenBank/DDBJ databases">
        <title>Culturing micro-colonial fungi from biological soil crusts in the Mojave desert and describing Neophaeococcomyces mojavensis, and introducing the new genera and species Taxawa tesnikishii.</title>
        <authorList>
            <person name="Kurbessoian T."/>
            <person name="Stajich J.E."/>
        </authorList>
    </citation>
    <scope>NUCLEOTIDE SEQUENCE</scope>
    <source>
        <strain evidence="1">TK_1</strain>
    </source>
</reference>